<proteinExistence type="predicted"/>
<gene>
    <name evidence="2" type="ORF">ASIM_LOCUS9653</name>
</gene>
<organism evidence="4">
    <name type="scientific">Anisakis simplex</name>
    <name type="common">Herring worm</name>
    <dbReference type="NCBI Taxonomy" id="6269"/>
    <lineage>
        <taxon>Eukaryota</taxon>
        <taxon>Metazoa</taxon>
        <taxon>Ecdysozoa</taxon>
        <taxon>Nematoda</taxon>
        <taxon>Chromadorea</taxon>
        <taxon>Rhabditida</taxon>
        <taxon>Spirurina</taxon>
        <taxon>Ascaridomorpha</taxon>
        <taxon>Ascaridoidea</taxon>
        <taxon>Anisakidae</taxon>
        <taxon>Anisakis</taxon>
        <taxon>Anisakis simplex complex</taxon>
    </lineage>
</organism>
<protein>
    <submittedName>
        <fullName evidence="4">ANF_receptor domain-containing protein</fullName>
    </submittedName>
</protein>
<name>A0A0M3JQG2_ANISI</name>
<evidence type="ECO:0000313" key="2">
    <source>
        <dbReference type="EMBL" id="VDK41092.1"/>
    </source>
</evidence>
<dbReference type="OrthoDB" id="5377392at2759"/>
<dbReference type="Proteomes" id="UP000267096">
    <property type="component" value="Unassembled WGS sequence"/>
</dbReference>
<keyword evidence="3" id="KW-1185">Reference proteome</keyword>
<dbReference type="GO" id="GO:0005694">
    <property type="term" value="C:chromosome"/>
    <property type="evidence" value="ECO:0007669"/>
    <property type="project" value="InterPro"/>
</dbReference>
<dbReference type="WBParaSite" id="ASIM_0000991301-mRNA-1">
    <property type="protein sequence ID" value="ASIM_0000991301-mRNA-1"/>
    <property type="gene ID" value="ASIM_0000991301"/>
</dbReference>
<dbReference type="Gene3D" id="3.40.1360.10">
    <property type="match status" value="1"/>
</dbReference>
<evidence type="ECO:0000259" key="1">
    <source>
        <dbReference type="Pfam" id="PF21180"/>
    </source>
</evidence>
<sequence length="88" mass="9850">MGSLVVEMSVAQQRVQRLDCSSAPVVISELIESADYLTNARFILVVEKDATFQKLIQEGFLLKFAPAIIVTVVFQRSFDHFNTLSDTL</sequence>
<dbReference type="GO" id="GO:0003677">
    <property type="term" value="F:DNA binding"/>
    <property type="evidence" value="ECO:0007669"/>
    <property type="project" value="InterPro"/>
</dbReference>
<dbReference type="InterPro" id="IPR034136">
    <property type="entry name" value="TOPRIM_Topo6A/Spo11"/>
</dbReference>
<evidence type="ECO:0000313" key="4">
    <source>
        <dbReference type="WBParaSite" id="ASIM_0000991301-mRNA-1"/>
    </source>
</evidence>
<feature type="domain" description="Topoisomerase 6 subunit A/Spo11 TOPRIM" evidence="1">
    <location>
        <begin position="42"/>
        <end position="71"/>
    </location>
</feature>
<dbReference type="SUPFAM" id="SSF56726">
    <property type="entry name" value="DNA topoisomerase IV, alpha subunit"/>
    <property type="match status" value="1"/>
</dbReference>
<accession>A0A0M3JQG2</accession>
<reference evidence="4" key="1">
    <citation type="submission" date="2017-02" db="UniProtKB">
        <authorList>
            <consortium name="WormBaseParasite"/>
        </authorList>
    </citation>
    <scope>IDENTIFICATION</scope>
</reference>
<reference evidence="2 3" key="2">
    <citation type="submission" date="2018-11" db="EMBL/GenBank/DDBJ databases">
        <authorList>
            <consortium name="Pathogen Informatics"/>
        </authorList>
    </citation>
    <scope>NUCLEOTIDE SEQUENCE [LARGE SCALE GENOMIC DNA]</scope>
</reference>
<dbReference type="EMBL" id="UYRR01030327">
    <property type="protein sequence ID" value="VDK41092.1"/>
    <property type="molecule type" value="Genomic_DNA"/>
</dbReference>
<dbReference type="AlphaFoldDB" id="A0A0M3JQG2"/>
<dbReference type="InterPro" id="IPR036078">
    <property type="entry name" value="Spo11/TopoVI_A_sf"/>
</dbReference>
<evidence type="ECO:0000313" key="3">
    <source>
        <dbReference type="Proteomes" id="UP000267096"/>
    </source>
</evidence>
<dbReference type="Pfam" id="PF21180">
    <property type="entry name" value="TOP6A-Spo11_Toprim"/>
    <property type="match status" value="1"/>
</dbReference>